<dbReference type="RefSeq" id="WP_237745347.1">
    <property type="nucleotide sequence ID" value="NZ_JDUO01000003.1"/>
</dbReference>
<dbReference type="EMBL" id="JGZE01000011">
    <property type="protein sequence ID" value="KFI76864.1"/>
    <property type="molecule type" value="Genomic_DNA"/>
</dbReference>
<evidence type="ECO:0000313" key="4">
    <source>
        <dbReference type="Proteomes" id="UP000029082"/>
    </source>
</evidence>
<evidence type="ECO:0000256" key="2">
    <source>
        <dbReference type="SAM" id="Phobius"/>
    </source>
</evidence>
<keyword evidence="2" id="KW-0812">Transmembrane</keyword>
<dbReference type="AlphaFoldDB" id="A0A087C0R4"/>
<dbReference type="GeneID" id="93095367"/>
<sequence>MNMELSTRVRARLYAVTAVACVVWLVQSTMQSNADGSLWHWTTIVFSLSLLIVIGYTAYRAVSDWNHDDAADRPDRQVGQAPDQDGNDTAPAHQPGIRP</sequence>
<name>A0A087C0R4_9BIFI</name>
<proteinExistence type="predicted"/>
<keyword evidence="2" id="KW-1133">Transmembrane helix</keyword>
<evidence type="ECO:0000313" key="3">
    <source>
        <dbReference type="EMBL" id="KFI76864.1"/>
    </source>
</evidence>
<accession>A0A087C0R4</accession>
<reference evidence="3 4" key="1">
    <citation type="submission" date="2014-03" db="EMBL/GenBank/DDBJ databases">
        <title>Genomics of Bifidobacteria.</title>
        <authorList>
            <person name="Ventura M."/>
            <person name="Milani C."/>
            <person name="Lugli G.A."/>
        </authorList>
    </citation>
    <scope>NUCLEOTIDE SEQUENCE [LARGE SCALE GENOMIC DNA]</scope>
    <source>
        <strain evidence="3 4">DSM 21395</strain>
    </source>
</reference>
<protein>
    <submittedName>
        <fullName evidence="3">Carbon starvation protein</fullName>
    </submittedName>
</protein>
<keyword evidence="2" id="KW-0472">Membrane</keyword>
<organism evidence="3 4">
    <name type="scientific">Bifidobacterium mongoliense DSM 21395</name>
    <dbReference type="NCBI Taxonomy" id="1437603"/>
    <lineage>
        <taxon>Bacteria</taxon>
        <taxon>Bacillati</taxon>
        <taxon>Actinomycetota</taxon>
        <taxon>Actinomycetes</taxon>
        <taxon>Bifidobacteriales</taxon>
        <taxon>Bifidobacteriaceae</taxon>
        <taxon>Bifidobacterium</taxon>
    </lineage>
</organism>
<feature type="compositionally biased region" description="Basic and acidic residues" evidence="1">
    <location>
        <begin position="67"/>
        <end position="76"/>
    </location>
</feature>
<dbReference type="eggNOG" id="ENOG5031SS1">
    <property type="taxonomic scope" value="Bacteria"/>
</dbReference>
<keyword evidence="4" id="KW-1185">Reference proteome</keyword>
<feature type="transmembrane region" description="Helical" evidence="2">
    <location>
        <begin position="38"/>
        <end position="59"/>
    </location>
</feature>
<comment type="caution">
    <text evidence="3">The sequence shown here is derived from an EMBL/GenBank/DDBJ whole genome shotgun (WGS) entry which is preliminary data.</text>
</comment>
<feature type="region of interest" description="Disordered" evidence="1">
    <location>
        <begin position="67"/>
        <end position="99"/>
    </location>
</feature>
<evidence type="ECO:0000256" key="1">
    <source>
        <dbReference type="SAM" id="MobiDB-lite"/>
    </source>
</evidence>
<dbReference type="Proteomes" id="UP000029082">
    <property type="component" value="Unassembled WGS sequence"/>
</dbReference>
<gene>
    <name evidence="3" type="ORF">BMON_0770</name>
</gene>
<dbReference type="STRING" id="1437603.GCA_000771525_01195"/>